<dbReference type="InterPro" id="IPR010982">
    <property type="entry name" value="Lambda_DNA-bd_dom_sf"/>
</dbReference>
<dbReference type="PROSITE" id="PS50943">
    <property type="entry name" value="HTH_CROC1"/>
    <property type="match status" value="1"/>
</dbReference>
<organism evidence="3 4">
    <name type="scientific">Jiangella alkaliphila</name>
    <dbReference type="NCBI Taxonomy" id="419479"/>
    <lineage>
        <taxon>Bacteria</taxon>
        <taxon>Bacillati</taxon>
        <taxon>Actinomycetota</taxon>
        <taxon>Actinomycetes</taxon>
        <taxon>Jiangellales</taxon>
        <taxon>Jiangellaceae</taxon>
        <taxon>Jiangella</taxon>
    </lineage>
</organism>
<feature type="region of interest" description="Disordered" evidence="1">
    <location>
        <begin position="100"/>
        <end position="120"/>
    </location>
</feature>
<name>A0A1H2L8W7_9ACTN</name>
<evidence type="ECO:0000313" key="4">
    <source>
        <dbReference type="Proteomes" id="UP000182977"/>
    </source>
</evidence>
<gene>
    <name evidence="3" type="ORF">SAMN04488563_5396</name>
</gene>
<dbReference type="AlphaFoldDB" id="A0A1H2L8W7"/>
<dbReference type="CDD" id="cd00093">
    <property type="entry name" value="HTH_XRE"/>
    <property type="match status" value="1"/>
</dbReference>
<evidence type="ECO:0000256" key="1">
    <source>
        <dbReference type="SAM" id="MobiDB-lite"/>
    </source>
</evidence>
<evidence type="ECO:0000313" key="3">
    <source>
        <dbReference type="EMBL" id="SDU77028.1"/>
    </source>
</evidence>
<dbReference type="Pfam" id="PF01381">
    <property type="entry name" value="HTH_3"/>
    <property type="match status" value="1"/>
</dbReference>
<reference evidence="4" key="1">
    <citation type="submission" date="2016-10" db="EMBL/GenBank/DDBJ databases">
        <authorList>
            <person name="Varghese N."/>
            <person name="Submissions S."/>
        </authorList>
    </citation>
    <scope>NUCLEOTIDE SEQUENCE [LARGE SCALE GENOMIC DNA]</scope>
    <source>
        <strain evidence="4">DSM 45079</strain>
    </source>
</reference>
<protein>
    <submittedName>
        <fullName evidence="3">Helix-turn-helix domain-containing protein</fullName>
    </submittedName>
</protein>
<proteinExistence type="predicted"/>
<dbReference type="STRING" id="419479.SAMN04488563_5396"/>
<feature type="compositionally biased region" description="Basic and acidic residues" evidence="1">
    <location>
        <begin position="33"/>
        <end position="42"/>
    </location>
</feature>
<feature type="region of interest" description="Disordered" evidence="1">
    <location>
        <begin position="28"/>
        <end position="73"/>
    </location>
</feature>
<dbReference type="EMBL" id="LT629791">
    <property type="protein sequence ID" value="SDU77028.1"/>
    <property type="molecule type" value="Genomic_DNA"/>
</dbReference>
<dbReference type="InterPro" id="IPR001387">
    <property type="entry name" value="Cro/C1-type_HTH"/>
</dbReference>
<sequence>MRARRACPHCRLSSRIIAAVWYVRSHNVRPRRRTNDDPDRRPGPAGQLEEVNRGPVQARPTAATPSPTAAALAGNPDVEQQLRADLASARAELAKLRDENVSLGDQAQTRPAAGEAAQPRTQVTQLEAENGDLVDHFHAPAIAERLERVRDHVAFLRTVMERLHADNARLTQELAARATPPPAGPPVVEVPVPDPALVEQLRAIRRDWGTHMDTVIATAHVLRGLLGQADQALPPAPAPPDRATRDRTDRAFTLGEHVHLDAGGAPWHVTKVWQSVDSWVMLQHSVHTDQIRSIRTRVLAKHQHSLARSDPGSRPQDTFGARIRVLRVERGLTQAELATLAGLPPAVQRNLENGHRRAITLDTIHRLATALDVDATDMFRPPATGDPAP</sequence>
<evidence type="ECO:0000259" key="2">
    <source>
        <dbReference type="PROSITE" id="PS50943"/>
    </source>
</evidence>
<feature type="compositionally biased region" description="Low complexity" evidence="1">
    <location>
        <begin position="58"/>
        <end position="73"/>
    </location>
</feature>
<keyword evidence="4" id="KW-1185">Reference proteome</keyword>
<accession>A0A1H2L8W7</accession>
<dbReference type="GO" id="GO:0003677">
    <property type="term" value="F:DNA binding"/>
    <property type="evidence" value="ECO:0007669"/>
    <property type="project" value="InterPro"/>
</dbReference>
<feature type="domain" description="HTH cro/C1-type" evidence="2">
    <location>
        <begin position="323"/>
        <end position="378"/>
    </location>
</feature>
<dbReference type="SUPFAM" id="SSF47413">
    <property type="entry name" value="lambda repressor-like DNA-binding domains"/>
    <property type="match status" value="1"/>
</dbReference>
<dbReference type="Gene3D" id="1.10.260.40">
    <property type="entry name" value="lambda repressor-like DNA-binding domains"/>
    <property type="match status" value="1"/>
</dbReference>
<dbReference type="Proteomes" id="UP000182977">
    <property type="component" value="Chromosome I"/>
</dbReference>
<dbReference type="SMART" id="SM00530">
    <property type="entry name" value="HTH_XRE"/>
    <property type="match status" value="1"/>
</dbReference>